<evidence type="ECO:0000313" key="2">
    <source>
        <dbReference type="Proteomes" id="UP001057291"/>
    </source>
</evidence>
<dbReference type="RefSeq" id="WP_282198064.1">
    <property type="nucleotide sequence ID" value="NZ_BOQE01000001.1"/>
</dbReference>
<dbReference type="EMBL" id="BOQE01000001">
    <property type="protein sequence ID" value="GIM44809.1"/>
    <property type="molecule type" value="Genomic_DNA"/>
</dbReference>
<name>A0AAV4LAU2_9BACL</name>
<comment type="caution">
    <text evidence="1">The sequence shown here is derived from an EMBL/GenBank/DDBJ whole genome shotgun (WGS) entry which is preliminary data.</text>
</comment>
<reference evidence="1" key="1">
    <citation type="journal article" date="2023" name="Int. J. Syst. Evol. Microbiol.">
        <title>Collibacillus ludicampi gen. nov., sp. nov., a new soil bacterium of the family Alicyclobacillaceae.</title>
        <authorList>
            <person name="Jojima T."/>
            <person name="Ioku Y."/>
            <person name="Fukuta Y."/>
            <person name="Shirasaka N."/>
            <person name="Matsumura Y."/>
            <person name="Mori M."/>
        </authorList>
    </citation>
    <scope>NUCLEOTIDE SEQUENCE</scope>
    <source>
        <strain evidence="1">TP075</strain>
    </source>
</reference>
<protein>
    <submittedName>
        <fullName evidence="1">Uncharacterized protein</fullName>
    </submittedName>
</protein>
<sequence>MPAERTWHNLELPEEAQLVRKELFEYSSDKGDFIIELFENVKGEYYAIGTPRHSDKLIIYGSPVMSDSFMAMQTVIEKIEREGAC</sequence>
<keyword evidence="2" id="KW-1185">Reference proteome</keyword>
<gene>
    <name evidence="1" type="ORF">DNHGIG_03580</name>
</gene>
<proteinExistence type="predicted"/>
<evidence type="ECO:0000313" key="1">
    <source>
        <dbReference type="EMBL" id="GIM44809.1"/>
    </source>
</evidence>
<accession>A0AAV4LAU2</accession>
<dbReference type="AlphaFoldDB" id="A0AAV4LAU2"/>
<organism evidence="1 2">
    <name type="scientific">Collibacillus ludicampi</name>
    <dbReference type="NCBI Taxonomy" id="2771369"/>
    <lineage>
        <taxon>Bacteria</taxon>
        <taxon>Bacillati</taxon>
        <taxon>Bacillota</taxon>
        <taxon>Bacilli</taxon>
        <taxon>Bacillales</taxon>
        <taxon>Alicyclobacillaceae</taxon>
        <taxon>Collibacillus</taxon>
    </lineage>
</organism>
<dbReference type="Proteomes" id="UP001057291">
    <property type="component" value="Unassembled WGS sequence"/>
</dbReference>